<accession>A0A8T0SD21</accession>
<feature type="compositionally biased region" description="Basic residues" evidence="1">
    <location>
        <begin position="72"/>
        <end position="81"/>
    </location>
</feature>
<feature type="region of interest" description="Disordered" evidence="1">
    <location>
        <begin position="1"/>
        <end position="89"/>
    </location>
</feature>
<feature type="compositionally biased region" description="Polar residues" evidence="1">
    <location>
        <begin position="1"/>
        <end position="11"/>
    </location>
</feature>
<organism evidence="2 3">
    <name type="scientific">Panicum virgatum</name>
    <name type="common">Blackwell switchgrass</name>
    <dbReference type="NCBI Taxonomy" id="38727"/>
    <lineage>
        <taxon>Eukaryota</taxon>
        <taxon>Viridiplantae</taxon>
        <taxon>Streptophyta</taxon>
        <taxon>Embryophyta</taxon>
        <taxon>Tracheophyta</taxon>
        <taxon>Spermatophyta</taxon>
        <taxon>Magnoliopsida</taxon>
        <taxon>Liliopsida</taxon>
        <taxon>Poales</taxon>
        <taxon>Poaceae</taxon>
        <taxon>PACMAD clade</taxon>
        <taxon>Panicoideae</taxon>
        <taxon>Panicodae</taxon>
        <taxon>Paniceae</taxon>
        <taxon>Panicinae</taxon>
        <taxon>Panicum</taxon>
        <taxon>Panicum sect. Hiantes</taxon>
    </lineage>
</organism>
<feature type="compositionally biased region" description="Basic residues" evidence="1">
    <location>
        <begin position="48"/>
        <end position="57"/>
    </location>
</feature>
<feature type="compositionally biased region" description="Polar residues" evidence="1">
    <location>
        <begin position="122"/>
        <end position="131"/>
    </location>
</feature>
<evidence type="ECO:0000313" key="2">
    <source>
        <dbReference type="EMBL" id="KAG2597132.1"/>
    </source>
</evidence>
<keyword evidence="3" id="KW-1185">Reference proteome</keyword>
<reference evidence="2" key="1">
    <citation type="submission" date="2020-05" db="EMBL/GenBank/DDBJ databases">
        <title>WGS assembly of Panicum virgatum.</title>
        <authorList>
            <person name="Lovell J.T."/>
            <person name="Jenkins J."/>
            <person name="Shu S."/>
            <person name="Juenger T.E."/>
            <person name="Schmutz J."/>
        </authorList>
    </citation>
    <scope>NUCLEOTIDE SEQUENCE</scope>
    <source>
        <strain evidence="2">AP13</strain>
    </source>
</reference>
<evidence type="ECO:0000256" key="1">
    <source>
        <dbReference type="SAM" id="MobiDB-lite"/>
    </source>
</evidence>
<proteinExistence type="predicted"/>
<sequence>METLHNPTPRTTVRDESSTTVAHQPHPCQRKWKHTKNTIFLGTDRPRTQSRRHRRRWPGGNIPRGRPDHPSFRKKRDHKPHTVAADRTAAEEQNFLTVDDARRAINRKENRNPPLAIAAATEDTQGKTSRTPHPYIPGEVDEAPPPTAGETPQPAAAEGETTRAVAGHDSKETKDLIQRRR</sequence>
<protein>
    <submittedName>
        <fullName evidence="2">Uncharacterized protein</fullName>
    </submittedName>
</protein>
<dbReference type="EMBL" id="CM029045">
    <property type="protein sequence ID" value="KAG2597132.1"/>
    <property type="molecule type" value="Genomic_DNA"/>
</dbReference>
<feature type="region of interest" description="Disordered" evidence="1">
    <location>
        <begin position="105"/>
        <end position="181"/>
    </location>
</feature>
<name>A0A8T0SD21_PANVG</name>
<gene>
    <name evidence="2" type="ORF">PVAP13_5KG191007</name>
</gene>
<dbReference type="AlphaFoldDB" id="A0A8T0SD21"/>
<feature type="compositionally biased region" description="Basic and acidic residues" evidence="1">
    <location>
        <begin position="166"/>
        <end position="181"/>
    </location>
</feature>
<dbReference type="Proteomes" id="UP000823388">
    <property type="component" value="Chromosome 5K"/>
</dbReference>
<evidence type="ECO:0000313" key="3">
    <source>
        <dbReference type="Proteomes" id="UP000823388"/>
    </source>
</evidence>
<comment type="caution">
    <text evidence="2">The sequence shown here is derived from an EMBL/GenBank/DDBJ whole genome shotgun (WGS) entry which is preliminary data.</text>
</comment>